<feature type="domain" description="SCP2" evidence="4">
    <location>
        <begin position="265"/>
        <end position="340"/>
    </location>
</feature>
<dbReference type="OrthoDB" id="9805976at2"/>
<keyword evidence="7" id="KW-1185">Reference proteome</keyword>
<dbReference type="InterPro" id="IPR003033">
    <property type="entry name" value="SCP2_sterol-bd_dom"/>
</dbReference>
<evidence type="ECO:0000259" key="5">
    <source>
        <dbReference type="Pfam" id="PF02525"/>
    </source>
</evidence>
<dbReference type="SUPFAM" id="SSF52218">
    <property type="entry name" value="Flavoproteins"/>
    <property type="match status" value="1"/>
</dbReference>
<protein>
    <submittedName>
        <fullName evidence="6">Multimeric flavodoxin WrbA</fullName>
    </submittedName>
</protein>
<dbReference type="Proteomes" id="UP000247612">
    <property type="component" value="Unassembled WGS sequence"/>
</dbReference>
<dbReference type="STRING" id="1034346.GCA_000313565_00271"/>
<reference evidence="6 7" key="1">
    <citation type="submission" date="2018-05" db="EMBL/GenBank/DDBJ databases">
        <title>Genomic Encyclopedia of Type Strains, Phase IV (KMG-IV): sequencing the most valuable type-strain genomes for metagenomic binning, comparative biology and taxonomic classification.</title>
        <authorList>
            <person name="Goeker M."/>
        </authorList>
    </citation>
    <scope>NUCLEOTIDE SEQUENCE [LARGE SCALE GENOMIC DNA]</scope>
    <source>
        <strain evidence="6 7">JC118</strain>
    </source>
</reference>
<evidence type="ECO:0000256" key="2">
    <source>
        <dbReference type="ARBA" id="ARBA00022643"/>
    </source>
</evidence>
<evidence type="ECO:0000313" key="6">
    <source>
        <dbReference type="EMBL" id="PXX81663.1"/>
    </source>
</evidence>
<dbReference type="EMBL" id="QJKH01000001">
    <property type="protein sequence ID" value="PXX81663.1"/>
    <property type="molecule type" value="Genomic_DNA"/>
</dbReference>
<dbReference type="RefSeq" id="WP_022936580.1">
    <property type="nucleotide sequence ID" value="NZ_CABKRQ010000001.1"/>
</dbReference>
<dbReference type="InterPro" id="IPR029039">
    <property type="entry name" value="Flavoprotein-like_sf"/>
</dbReference>
<dbReference type="Gene3D" id="3.40.50.360">
    <property type="match status" value="1"/>
</dbReference>
<dbReference type="Pfam" id="PF02036">
    <property type="entry name" value="SCP2"/>
    <property type="match status" value="1"/>
</dbReference>
<dbReference type="SUPFAM" id="SSF55718">
    <property type="entry name" value="SCP-like"/>
    <property type="match status" value="1"/>
</dbReference>
<dbReference type="InterPro" id="IPR003680">
    <property type="entry name" value="Flavodoxin_fold"/>
</dbReference>
<dbReference type="InterPro" id="IPR036527">
    <property type="entry name" value="SCP2_sterol-bd_dom_sf"/>
</dbReference>
<keyword evidence="3" id="KW-0472">Membrane</keyword>
<feature type="transmembrane region" description="Helical" evidence="3">
    <location>
        <begin position="370"/>
        <end position="399"/>
    </location>
</feature>
<feature type="transmembrane region" description="Helical" evidence="3">
    <location>
        <begin position="504"/>
        <end position="524"/>
    </location>
</feature>
<dbReference type="Gene3D" id="3.30.1050.10">
    <property type="entry name" value="SCP2 sterol-binding domain"/>
    <property type="match status" value="1"/>
</dbReference>
<feature type="transmembrane region" description="Helical" evidence="3">
    <location>
        <begin position="478"/>
        <end position="498"/>
    </location>
</feature>
<name>A0A318L848_9FIRM</name>
<gene>
    <name evidence="6" type="ORF">DES51_101275</name>
</gene>
<keyword evidence="2" id="KW-0288">FMN</keyword>
<evidence type="ECO:0000256" key="3">
    <source>
        <dbReference type="SAM" id="Phobius"/>
    </source>
</evidence>
<organism evidence="6 7">
    <name type="scientific">Dielma fastidiosa</name>
    <dbReference type="NCBI Taxonomy" id="1034346"/>
    <lineage>
        <taxon>Bacteria</taxon>
        <taxon>Bacillati</taxon>
        <taxon>Bacillota</taxon>
        <taxon>Erysipelotrichia</taxon>
        <taxon>Erysipelotrichales</taxon>
        <taxon>Erysipelotrichaceae</taxon>
        <taxon>Dielma</taxon>
    </lineage>
</organism>
<keyword evidence="3" id="KW-1133">Transmembrane helix</keyword>
<dbReference type="Pfam" id="PF02525">
    <property type="entry name" value="Flavodoxin_2"/>
    <property type="match status" value="1"/>
</dbReference>
<feature type="domain" description="Flavodoxin-like fold" evidence="5">
    <location>
        <begin position="1"/>
        <end position="172"/>
    </location>
</feature>
<evidence type="ECO:0000259" key="4">
    <source>
        <dbReference type="Pfam" id="PF02036"/>
    </source>
</evidence>
<feature type="transmembrane region" description="Helical" evidence="3">
    <location>
        <begin position="429"/>
        <end position="448"/>
    </location>
</feature>
<keyword evidence="1" id="KW-0285">Flavoprotein</keyword>
<dbReference type="PANTHER" id="PTHR43278:SF2">
    <property type="entry name" value="IRON-SULFUR FLAVOPROTEIN"/>
    <property type="match status" value="1"/>
</dbReference>
<accession>A0A318L848</accession>
<dbReference type="InterPro" id="IPR051796">
    <property type="entry name" value="ISF_SsuE-like"/>
</dbReference>
<comment type="caution">
    <text evidence="6">The sequence shown here is derived from an EMBL/GenBank/DDBJ whole genome shotgun (WGS) entry which is preliminary data.</text>
</comment>
<sequence length="538" mass="60839">MNILVINGSPKDERSNTLKLTNAFLAGYRDADEKQSLNVETLSVAKLKINPCLGCFTCWKNTPGKCCINDDMQMVIEKMLWADITIWSFPLYYYSLPSQLKALMDRQLPLTLPFMRSDTKSGGHPSRYDMSKKKTVLISTCGFYTAESNYDSITAQFDKLCGKQNYTTLFCGQGELFQVPELSKRTEAALSVVRQAGKEYYNGSISEETNTKLKELLFPRDVFERMADASWGISSTGEKEDISLIFTKQMAALYNPAGYKGTDIIFDIDYTDIGKCYRIILKEKESCVLESFIGKPTTIIHTPFSVWKSIAAGEISGSEALMKQLYFIEGDFDLLLKWDEYFGKQQGTDTVKNTPVTNAKTDMRYVLTPWIVFWTAVNFHAFWGAMISLLVCAVLPLLFYKNKRTVYDVLSCSSVSLLSMLLINSSIAVVLPLSYLIFGMMWSISACLKIPLSAEYSMNDYGGDKALRNPLFIKTNRILTTAWGLFYLIAAIGSYFIIRCNSTAALWIISSICPLLLGIFTLWFQKWYPYKIARGNNK</sequence>
<proteinExistence type="predicted"/>
<keyword evidence="3" id="KW-0812">Transmembrane</keyword>
<dbReference type="AlphaFoldDB" id="A0A318L848"/>
<dbReference type="PANTHER" id="PTHR43278">
    <property type="entry name" value="NAD(P)H-DEPENDENT FMN-CONTAINING OXIDOREDUCTASE YWQN-RELATED"/>
    <property type="match status" value="1"/>
</dbReference>
<evidence type="ECO:0000256" key="1">
    <source>
        <dbReference type="ARBA" id="ARBA00022630"/>
    </source>
</evidence>
<evidence type="ECO:0000313" key="7">
    <source>
        <dbReference type="Proteomes" id="UP000247612"/>
    </source>
</evidence>